<keyword evidence="5" id="KW-1185">Reference proteome</keyword>
<dbReference type="PANTHER" id="PTHR30055:SF200">
    <property type="entry name" value="HTH-TYPE TRANSCRIPTIONAL REPRESSOR BDCR"/>
    <property type="match status" value="1"/>
</dbReference>
<reference evidence="4 5" key="1">
    <citation type="submission" date="2018-11" db="EMBL/GenBank/DDBJ databases">
        <title>Sequencing the genomes of 1000 actinobacteria strains.</title>
        <authorList>
            <person name="Klenk H.-P."/>
        </authorList>
    </citation>
    <scope>NUCLEOTIDE SEQUENCE [LARGE SCALE GENOMIC DNA]</scope>
    <source>
        <strain evidence="4 5">DSM 44348</strain>
    </source>
</reference>
<dbReference type="InterPro" id="IPR023772">
    <property type="entry name" value="DNA-bd_HTH_TetR-type_CS"/>
</dbReference>
<dbReference type="GO" id="GO:0003700">
    <property type="term" value="F:DNA-binding transcription factor activity"/>
    <property type="evidence" value="ECO:0007669"/>
    <property type="project" value="TreeGrafter"/>
</dbReference>
<feature type="domain" description="HTH tetR-type" evidence="3">
    <location>
        <begin position="13"/>
        <end position="73"/>
    </location>
</feature>
<dbReference type="InterPro" id="IPR009057">
    <property type="entry name" value="Homeodomain-like_sf"/>
</dbReference>
<dbReference type="PANTHER" id="PTHR30055">
    <property type="entry name" value="HTH-TYPE TRANSCRIPTIONAL REGULATOR RUTR"/>
    <property type="match status" value="1"/>
</dbReference>
<dbReference type="GO" id="GO:0000976">
    <property type="term" value="F:transcription cis-regulatory region binding"/>
    <property type="evidence" value="ECO:0007669"/>
    <property type="project" value="TreeGrafter"/>
</dbReference>
<dbReference type="InterPro" id="IPR001647">
    <property type="entry name" value="HTH_TetR"/>
</dbReference>
<evidence type="ECO:0000313" key="4">
    <source>
        <dbReference type="EMBL" id="ROS43371.1"/>
    </source>
</evidence>
<keyword evidence="1 2" id="KW-0238">DNA-binding</keyword>
<dbReference type="Gene3D" id="1.10.357.10">
    <property type="entry name" value="Tetracycline Repressor, domain 2"/>
    <property type="match status" value="1"/>
</dbReference>
<dbReference type="EMBL" id="RKHY01000001">
    <property type="protein sequence ID" value="ROS43371.1"/>
    <property type="molecule type" value="Genomic_DNA"/>
</dbReference>
<evidence type="ECO:0000259" key="3">
    <source>
        <dbReference type="PROSITE" id="PS50977"/>
    </source>
</evidence>
<dbReference type="AlphaFoldDB" id="A0A3N2H3B2"/>
<dbReference type="SUPFAM" id="SSF48498">
    <property type="entry name" value="Tetracyclin repressor-like, C-terminal domain"/>
    <property type="match status" value="1"/>
</dbReference>
<evidence type="ECO:0000313" key="5">
    <source>
        <dbReference type="Proteomes" id="UP000274843"/>
    </source>
</evidence>
<feature type="DNA-binding region" description="H-T-H motif" evidence="2">
    <location>
        <begin position="36"/>
        <end position="55"/>
    </location>
</feature>
<comment type="caution">
    <text evidence="4">The sequence shown here is derived from an EMBL/GenBank/DDBJ whole genome shotgun (WGS) entry which is preliminary data.</text>
</comment>
<accession>A0A3N2H3B2</accession>
<gene>
    <name evidence="4" type="ORF">EDD35_5782</name>
</gene>
<evidence type="ECO:0000256" key="1">
    <source>
        <dbReference type="ARBA" id="ARBA00023125"/>
    </source>
</evidence>
<protein>
    <submittedName>
        <fullName evidence="4">TetR family transcriptional regulator</fullName>
    </submittedName>
</protein>
<sequence length="205" mass="22764">MGTPVRSRSRNGQHPRVRLQEAGTRLFYNKGFHATSVRDITEACGLTPGALYNHFGSKEELLYSIIMDGHAALDRMLDAVRADAPAPERLHGLIEAFVLHHTRYRKEAVVGDEWRALDEEHRDEVRRLRLGIRARVSDVIREGAAAGAFELPKVPNGDPVRMAATAALDMSFRVAGWFSPDGPVSDTAFAAFYADLVLRSISKVR</sequence>
<proteinExistence type="predicted"/>
<dbReference type="InterPro" id="IPR036271">
    <property type="entry name" value="Tet_transcr_reg_TetR-rel_C_sf"/>
</dbReference>
<organism evidence="4 5">
    <name type="scientific">Amycolatopsis thermoflava</name>
    <dbReference type="NCBI Taxonomy" id="84480"/>
    <lineage>
        <taxon>Bacteria</taxon>
        <taxon>Bacillati</taxon>
        <taxon>Actinomycetota</taxon>
        <taxon>Actinomycetes</taxon>
        <taxon>Pseudonocardiales</taxon>
        <taxon>Pseudonocardiaceae</taxon>
        <taxon>Amycolatopsis</taxon>
        <taxon>Amycolatopsis methanolica group</taxon>
    </lineage>
</organism>
<dbReference type="GeneID" id="301847062"/>
<dbReference type="Pfam" id="PF17932">
    <property type="entry name" value="TetR_C_24"/>
    <property type="match status" value="1"/>
</dbReference>
<dbReference type="PROSITE" id="PS50977">
    <property type="entry name" value="HTH_TETR_2"/>
    <property type="match status" value="1"/>
</dbReference>
<dbReference type="PRINTS" id="PR00455">
    <property type="entry name" value="HTHTETR"/>
</dbReference>
<dbReference type="SUPFAM" id="SSF46689">
    <property type="entry name" value="Homeodomain-like"/>
    <property type="match status" value="1"/>
</dbReference>
<name>A0A3N2H3B2_9PSEU</name>
<dbReference type="InterPro" id="IPR050109">
    <property type="entry name" value="HTH-type_TetR-like_transc_reg"/>
</dbReference>
<dbReference type="Proteomes" id="UP000274843">
    <property type="component" value="Unassembled WGS sequence"/>
</dbReference>
<evidence type="ECO:0000256" key="2">
    <source>
        <dbReference type="PROSITE-ProRule" id="PRU00335"/>
    </source>
</evidence>
<dbReference type="Pfam" id="PF00440">
    <property type="entry name" value="TetR_N"/>
    <property type="match status" value="1"/>
</dbReference>
<dbReference type="RefSeq" id="WP_167499114.1">
    <property type="nucleotide sequence ID" value="NZ_CBDRCF010000017.1"/>
</dbReference>
<dbReference type="PROSITE" id="PS01081">
    <property type="entry name" value="HTH_TETR_1"/>
    <property type="match status" value="1"/>
</dbReference>
<dbReference type="InterPro" id="IPR041490">
    <property type="entry name" value="KstR2_TetR_C"/>
</dbReference>